<protein>
    <submittedName>
        <fullName evidence="2">Uncharacterized protein</fullName>
    </submittedName>
</protein>
<dbReference type="AlphaFoldDB" id="A0A375D2V9"/>
<name>A0A375D2V9_9BURK</name>
<dbReference type="RefSeq" id="WP_115709055.1">
    <property type="nucleotide sequence ID" value="NZ_JAQOLH010000004.1"/>
</dbReference>
<sequence>MFVCGNQACGASWEPDEVQIRDEGQGLVFRCPQCGARNHVVARTAKDGSTTYRQVPAGAAQQAPAKRRAEAGPKAPAKVARKAPAQGRAKPASR</sequence>
<feature type="region of interest" description="Disordered" evidence="1">
    <location>
        <begin position="45"/>
        <end position="94"/>
    </location>
</feature>
<dbReference type="Proteomes" id="UP000254259">
    <property type="component" value="Chromosome CBM2636"/>
</dbReference>
<feature type="compositionally biased region" description="Low complexity" evidence="1">
    <location>
        <begin position="53"/>
        <end position="64"/>
    </location>
</feature>
<evidence type="ECO:0000313" key="2">
    <source>
        <dbReference type="EMBL" id="SPD64255.1"/>
    </source>
</evidence>
<evidence type="ECO:0000256" key="1">
    <source>
        <dbReference type="SAM" id="MobiDB-lite"/>
    </source>
</evidence>
<gene>
    <name evidence="2" type="ORF">CBM2636_11271</name>
</gene>
<feature type="compositionally biased region" description="Low complexity" evidence="1">
    <location>
        <begin position="72"/>
        <end position="85"/>
    </location>
</feature>
<reference evidence="2 3" key="1">
    <citation type="submission" date="2018-01" db="EMBL/GenBank/DDBJ databases">
        <authorList>
            <person name="Clerissi C."/>
        </authorList>
    </citation>
    <scope>NUCLEOTIDE SEQUENCE [LARGE SCALE GENOMIC DNA]</scope>
    <source>
        <strain evidence="2">Cupriavidus taiwanensis SWF 66322</strain>
    </source>
</reference>
<evidence type="ECO:0000313" key="3">
    <source>
        <dbReference type="Proteomes" id="UP000254259"/>
    </source>
</evidence>
<dbReference type="EMBL" id="LT984813">
    <property type="protein sequence ID" value="SPD64255.1"/>
    <property type="molecule type" value="Genomic_DNA"/>
</dbReference>
<organism evidence="2 3">
    <name type="scientific">Cupriavidus taiwanensis</name>
    <dbReference type="NCBI Taxonomy" id="164546"/>
    <lineage>
        <taxon>Bacteria</taxon>
        <taxon>Pseudomonadati</taxon>
        <taxon>Pseudomonadota</taxon>
        <taxon>Betaproteobacteria</taxon>
        <taxon>Burkholderiales</taxon>
        <taxon>Burkholderiaceae</taxon>
        <taxon>Cupriavidus</taxon>
    </lineage>
</organism>
<proteinExistence type="predicted"/>
<accession>A0A375D2V9</accession>